<protein>
    <submittedName>
        <fullName evidence="1">Transcriptional regulator, RHH-like, CopG</fullName>
    </submittedName>
</protein>
<proteinExistence type="predicted"/>
<evidence type="ECO:0000313" key="1">
    <source>
        <dbReference type="EMBL" id="DAD89837.1"/>
    </source>
</evidence>
<sequence>MIKDTNKRMVVVISKEDYERLEQIAKKECRSVSKQSLLYILEGIKNSEGKRD</sequence>
<organism evidence="1">
    <name type="scientific">Myoviridae sp. ctsip2</name>
    <dbReference type="NCBI Taxonomy" id="2826705"/>
    <lineage>
        <taxon>Viruses</taxon>
        <taxon>Duplodnaviria</taxon>
        <taxon>Heunggongvirae</taxon>
        <taxon>Uroviricota</taxon>
        <taxon>Caudoviricetes</taxon>
    </lineage>
</organism>
<accession>A0A8S5N560</accession>
<reference evidence="1" key="1">
    <citation type="journal article" date="2021" name="Proc. Natl. Acad. Sci. U.S.A.">
        <title>A Catalog of Tens of Thousands of Viruses from Human Metagenomes Reveals Hidden Associations with Chronic Diseases.</title>
        <authorList>
            <person name="Tisza M.J."/>
            <person name="Buck C.B."/>
        </authorList>
    </citation>
    <scope>NUCLEOTIDE SEQUENCE</scope>
    <source>
        <strain evidence="1">Ctsip2</strain>
    </source>
</reference>
<name>A0A8S5N560_9CAUD</name>
<dbReference type="EMBL" id="BK015070">
    <property type="protein sequence ID" value="DAD89837.1"/>
    <property type="molecule type" value="Genomic_DNA"/>
</dbReference>